<gene>
    <name evidence="2" type="ORF">GCM10011274_23310</name>
</gene>
<dbReference type="Gene3D" id="3.60.21.70">
    <property type="entry name" value="PhoD-like phosphatase"/>
    <property type="match status" value="1"/>
</dbReference>
<feature type="signal peptide" evidence="1">
    <location>
        <begin position="1"/>
        <end position="31"/>
    </location>
</feature>
<comment type="caution">
    <text evidence="2">The sequence shown here is derived from an EMBL/GenBank/DDBJ whole genome shotgun (WGS) entry which is preliminary data.</text>
</comment>
<name>A0A8H9I9Z0_9ALTE</name>
<dbReference type="RefSeq" id="WP_191866091.1">
    <property type="nucleotide sequence ID" value="NZ_BMZC01000005.1"/>
</dbReference>
<dbReference type="AlphaFoldDB" id="A0A8H9I9Z0"/>
<reference evidence="2" key="1">
    <citation type="journal article" date="2014" name="Int. J. Syst. Evol. Microbiol.">
        <title>Complete genome sequence of Corynebacterium casei LMG S-19264T (=DSM 44701T), isolated from a smear-ripened cheese.</title>
        <authorList>
            <consortium name="US DOE Joint Genome Institute (JGI-PGF)"/>
            <person name="Walter F."/>
            <person name="Albersmeier A."/>
            <person name="Kalinowski J."/>
            <person name="Ruckert C."/>
        </authorList>
    </citation>
    <scope>NUCLEOTIDE SEQUENCE</scope>
    <source>
        <strain evidence="2">KCTC 32337</strain>
    </source>
</reference>
<accession>A0A8H9I9Z0</accession>
<dbReference type="EMBL" id="BMZC01000005">
    <property type="protein sequence ID" value="GGZ64369.1"/>
    <property type="molecule type" value="Genomic_DNA"/>
</dbReference>
<proteinExistence type="predicted"/>
<dbReference type="PROSITE" id="PS51318">
    <property type="entry name" value="TAT"/>
    <property type="match status" value="1"/>
</dbReference>
<dbReference type="InterPro" id="IPR006311">
    <property type="entry name" value="TAT_signal"/>
</dbReference>
<keyword evidence="1" id="KW-0732">Signal</keyword>
<protein>
    <recommendedName>
        <fullName evidence="4">PhoD-like phosphatase metallophosphatase domain-containing protein</fullName>
    </recommendedName>
</protein>
<sequence>MKNSYHLLSRRRFLQLAAASSTSLAFGGVGAYPLAAPNGVATNKDWHQGELKHLIPLVNHHQMLIKTSFEKPLDFTPMLRVDDKMIMGKRTDTLGRFWQFFVTDLQADRQYELQLTNANKETITDSWPLKTFPAPDAEPESLRIFAFTCAGGNEDVAFPDGTHFFQSLAVRQALFKRGLSFNPDVVISNGDHIYWDQRSAFMRPDHKPEFREPWLKAFEEYGYMDRDKPVLGTENESILTGIVDAQIADLYGVTFRSVPVFMLTDDHDMFENDDATEDLITLPPDPHMLDSARTTQSLYYPEFLPDDTRPVKLSGSNNADRLSGLSENFGTLRYGSLFEGLLYDTKRFSTIDGANAQVIPLEAEHWLAQRNASDDVQHLAHIPSTPIGWSAGKWGEWYPDVLQANGKLGKQTPKPYWPEGWWLQHQRILTSIHKQTDRAPVIMSGDLHAFSCGKIRTSGELDFSDNPINTMCVGTVGSSDPVFASWYRKVGPQIPTDMELENLFPPLEKNGFSIIDVTPEKITVNMFAWRQPESVDAIETMEPFFSYDIARPKGNAKA</sequence>
<evidence type="ECO:0008006" key="4">
    <source>
        <dbReference type="Google" id="ProtNLM"/>
    </source>
</evidence>
<dbReference type="Proteomes" id="UP000622604">
    <property type="component" value="Unassembled WGS sequence"/>
</dbReference>
<evidence type="ECO:0000256" key="1">
    <source>
        <dbReference type="SAM" id="SignalP"/>
    </source>
</evidence>
<dbReference type="InterPro" id="IPR038607">
    <property type="entry name" value="PhoD-like_sf"/>
</dbReference>
<dbReference type="SUPFAM" id="SSF56300">
    <property type="entry name" value="Metallo-dependent phosphatases"/>
    <property type="match status" value="1"/>
</dbReference>
<evidence type="ECO:0000313" key="3">
    <source>
        <dbReference type="Proteomes" id="UP000622604"/>
    </source>
</evidence>
<feature type="chain" id="PRO_5034602160" description="PhoD-like phosphatase metallophosphatase domain-containing protein" evidence="1">
    <location>
        <begin position="32"/>
        <end position="558"/>
    </location>
</feature>
<organism evidence="2 3">
    <name type="scientific">Paraglaciecola chathamensis</name>
    <dbReference type="NCBI Taxonomy" id="368405"/>
    <lineage>
        <taxon>Bacteria</taxon>
        <taxon>Pseudomonadati</taxon>
        <taxon>Pseudomonadota</taxon>
        <taxon>Gammaproteobacteria</taxon>
        <taxon>Alteromonadales</taxon>
        <taxon>Alteromonadaceae</taxon>
        <taxon>Paraglaciecola</taxon>
    </lineage>
</organism>
<dbReference type="InterPro" id="IPR029052">
    <property type="entry name" value="Metallo-depent_PP-like"/>
</dbReference>
<reference evidence="2" key="2">
    <citation type="submission" date="2020-09" db="EMBL/GenBank/DDBJ databases">
        <authorList>
            <person name="Sun Q."/>
            <person name="Kim S."/>
        </authorList>
    </citation>
    <scope>NUCLEOTIDE SEQUENCE</scope>
    <source>
        <strain evidence="2">KCTC 32337</strain>
    </source>
</reference>
<evidence type="ECO:0000313" key="2">
    <source>
        <dbReference type="EMBL" id="GGZ64369.1"/>
    </source>
</evidence>